<organism evidence="3 4">
    <name type="scientific">Phrynosoma platyrhinos</name>
    <name type="common">Desert horned lizard</name>
    <dbReference type="NCBI Taxonomy" id="52577"/>
    <lineage>
        <taxon>Eukaryota</taxon>
        <taxon>Metazoa</taxon>
        <taxon>Chordata</taxon>
        <taxon>Craniata</taxon>
        <taxon>Vertebrata</taxon>
        <taxon>Euteleostomi</taxon>
        <taxon>Lepidosauria</taxon>
        <taxon>Squamata</taxon>
        <taxon>Bifurcata</taxon>
        <taxon>Unidentata</taxon>
        <taxon>Episquamata</taxon>
        <taxon>Toxicofera</taxon>
        <taxon>Iguania</taxon>
        <taxon>Phrynosomatidae</taxon>
        <taxon>Phrynosomatinae</taxon>
        <taxon>Phrynosoma</taxon>
    </lineage>
</organism>
<protein>
    <recommendedName>
        <fullName evidence="2">Ricin B lectin domain-containing protein</fullName>
    </recommendedName>
</protein>
<dbReference type="Proteomes" id="UP000826234">
    <property type="component" value="Unassembled WGS sequence"/>
</dbReference>
<name>A0ABQ7TDG4_PHRPL</name>
<dbReference type="SUPFAM" id="SSF50370">
    <property type="entry name" value="Ricin B-like lectins"/>
    <property type="match status" value="1"/>
</dbReference>
<dbReference type="PANTHER" id="PTHR36129">
    <property type="entry name" value="ORGANIC SOLUTE TRANSPORTER SUBUNIT BETA-RELATED"/>
    <property type="match status" value="1"/>
</dbReference>
<dbReference type="PROSITE" id="PS50231">
    <property type="entry name" value="RICIN_B_LECTIN"/>
    <property type="match status" value="1"/>
</dbReference>
<comment type="caution">
    <text evidence="3">The sequence shown here is derived from an EMBL/GenBank/DDBJ whole genome shotgun (WGS) entry which is preliminary data.</text>
</comment>
<dbReference type="Gene3D" id="2.80.10.50">
    <property type="match status" value="1"/>
</dbReference>
<evidence type="ECO:0000259" key="2">
    <source>
        <dbReference type="Pfam" id="PF00652"/>
    </source>
</evidence>
<accession>A0ABQ7TDG4</accession>
<dbReference type="Pfam" id="PF00652">
    <property type="entry name" value="Ricin_B_lectin"/>
    <property type="match status" value="1"/>
</dbReference>
<feature type="domain" description="Ricin B lectin" evidence="2">
    <location>
        <begin position="8"/>
        <end position="84"/>
    </location>
</feature>
<dbReference type="InterPro" id="IPR000772">
    <property type="entry name" value="Ricin_B_lectin"/>
</dbReference>
<proteinExistence type="predicted"/>
<dbReference type="InterPro" id="IPR035992">
    <property type="entry name" value="Ricin_B-like_lectins"/>
</dbReference>
<feature type="region of interest" description="Disordered" evidence="1">
    <location>
        <begin position="195"/>
        <end position="221"/>
    </location>
</feature>
<dbReference type="InterPro" id="IPR052678">
    <property type="entry name" value="OST-beta_subunit"/>
</dbReference>
<dbReference type="PANTHER" id="PTHR36129:SF2">
    <property type="entry name" value="RICIN B LECTIN DOMAIN-CONTAINING PROTEIN"/>
    <property type="match status" value="1"/>
</dbReference>
<evidence type="ECO:0000313" key="3">
    <source>
        <dbReference type="EMBL" id="KAH0627775.1"/>
    </source>
</evidence>
<evidence type="ECO:0000256" key="1">
    <source>
        <dbReference type="SAM" id="MobiDB-lite"/>
    </source>
</evidence>
<keyword evidence="4" id="KW-1185">Reference proteome</keyword>
<sequence length="293" mass="32128">SGGESFLIRNARLEKCIHASSHEAEKVSLSECKPHSHYHQWSWDAATHAVVNHNTGQCLSVSFAEEFALAHLETCGGEGLHQAWVCSKKGHLTLQGFGLHLTTKPGGHKAFLSHEKDKFSRWKTLAGEIVCAADPSAKDPGFGDLVEEALDPLSWVPESKTTALLELLSFSLETTTTASPGTVWGNLPNITIPLPKNEDRSFEEEDQAPWMSQSPCSAPQNSTLRKKKVLSALKSRQVRQEARLSLPGTTIASPKMQAAPASRSPLLKHGEILIEWKDGTITPLFDNMNYQIC</sequence>
<feature type="non-terminal residue" evidence="3">
    <location>
        <position position="1"/>
    </location>
</feature>
<dbReference type="EMBL" id="JAIPUX010000439">
    <property type="protein sequence ID" value="KAH0627775.1"/>
    <property type="molecule type" value="Genomic_DNA"/>
</dbReference>
<evidence type="ECO:0000313" key="4">
    <source>
        <dbReference type="Proteomes" id="UP000826234"/>
    </source>
</evidence>
<feature type="compositionally biased region" description="Polar residues" evidence="1">
    <location>
        <begin position="210"/>
        <end position="221"/>
    </location>
</feature>
<gene>
    <name evidence="3" type="ORF">JD844_008101</name>
</gene>
<reference evidence="3 4" key="1">
    <citation type="journal article" date="2022" name="Gigascience">
        <title>A chromosome-level genome assembly and annotation of the desert horned lizard, Phrynosoma platyrhinos, provides insight into chromosomal rearrangements among reptiles.</title>
        <authorList>
            <person name="Koochekian N."/>
            <person name="Ascanio A."/>
            <person name="Farleigh K."/>
            <person name="Card D.C."/>
            <person name="Schield D.R."/>
            <person name="Castoe T.A."/>
            <person name="Jezkova T."/>
        </authorList>
    </citation>
    <scope>NUCLEOTIDE SEQUENCE [LARGE SCALE GENOMIC DNA]</scope>
    <source>
        <strain evidence="3">NK-2021</strain>
    </source>
</reference>